<dbReference type="Proteomes" id="UP000037460">
    <property type="component" value="Unassembled WGS sequence"/>
</dbReference>
<protein>
    <submittedName>
        <fullName evidence="1">Uncharacterized protein</fullName>
    </submittedName>
</protein>
<name>A0A0M0LQF3_9EUKA</name>
<accession>A0A0M0LQF3</accession>
<gene>
    <name evidence="1" type="ORF">Ctob_016463</name>
</gene>
<dbReference type="EMBL" id="JWZX01000373">
    <property type="protein sequence ID" value="KOO53122.1"/>
    <property type="molecule type" value="Genomic_DNA"/>
</dbReference>
<keyword evidence="2" id="KW-1185">Reference proteome</keyword>
<dbReference type="AlphaFoldDB" id="A0A0M0LQF3"/>
<sequence length="50" mass="5548">MMVYGLRDVEELPPEILGEILPEIAVCGMRDEEELPPELLPLGTVSMPPK</sequence>
<proteinExistence type="predicted"/>
<evidence type="ECO:0000313" key="1">
    <source>
        <dbReference type="EMBL" id="KOO53122.1"/>
    </source>
</evidence>
<evidence type="ECO:0000313" key="2">
    <source>
        <dbReference type="Proteomes" id="UP000037460"/>
    </source>
</evidence>
<reference evidence="2" key="1">
    <citation type="journal article" date="2015" name="PLoS Genet.">
        <title>Genome Sequence and Transcriptome Analyses of Chrysochromulina tobin: Metabolic Tools for Enhanced Algal Fitness in the Prominent Order Prymnesiales (Haptophyceae).</title>
        <authorList>
            <person name="Hovde B.T."/>
            <person name="Deodato C.R."/>
            <person name="Hunsperger H.M."/>
            <person name="Ryken S.A."/>
            <person name="Yost W."/>
            <person name="Jha R.K."/>
            <person name="Patterson J."/>
            <person name="Monnat R.J. Jr."/>
            <person name="Barlow S.B."/>
            <person name="Starkenburg S.R."/>
            <person name="Cattolico R.A."/>
        </authorList>
    </citation>
    <scope>NUCLEOTIDE SEQUENCE</scope>
    <source>
        <strain evidence="2">CCMP291</strain>
    </source>
</reference>
<comment type="caution">
    <text evidence="1">The sequence shown here is derived from an EMBL/GenBank/DDBJ whole genome shotgun (WGS) entry which is preliminary data.</text>
</comment>
<feature type="non-terminal residue" evidence="1">
    <location>
        <position position="50"/>
    </location>
</feature>
<organism evidence="1 2">
    <name type="scientific">Chrysochromulina tobinii</name>
    <dbReference type="NCBI Taxonomy" id="1460289"/>
    <lineage>
        <taxon>Eukaryota</taxon>
        <taxon>Haptista</taxon>
        <taxon>Haptophyta</taxon>
        <taxon>Prymnesiophyceae</taxon>
        <taxon>Prymnesiales</taxon>
        <taxon>Chrysochromulinaceae</taxon>
        <taxon>Chrysochromulina</taxon>
    </lineage>
</organism>